<proteinExistence type="predicted"/>
<keyword evidence="3" id="KW-1185">Reference proteome</keyword>
<dbReference type="Ensembl" id="ENSPTET00000051442.1">
    <property type="protein sequence ID" value="ENSPTEP00000038115.1"/>
    <property type="gene ID" value="ENSPTEG00000035496.1"/>
</dbReference>
<dbReference type="Proteomes" id="UP000694416">
    <property type="component" value="Unplaced"/>
</dbReference>
<evidence type="ECO:0000313" key="2">
    <source>
        <dbReference type="Ensembl" id="ENSPTEP00000038115.1"/>
    </source>
</evidence>
<evidence type="ECO:0000313" key="3">
    <source>
        <dbReference type="Proteomes" id="UP000694416"/>
    </source>
</evidence>
<accession>A0A8C9IMM9</accession>
<dbReference type="AlphaFoldDB" id="A0A8C9IMM9"/>
<reference evidence="2" key="2">
    <citation type="submission" date="2025-09" db="UniProtKB">
        <authorList>
            <consortium name="Ensembl"/>
        </authorList>
    </citation>
    <scope>IDENTIFICATION</scope>
</reference>
<evidence type="ECO:0000256" key="1">
    <source>
        <dbReference type="SAM" id="MobiDB-lite"/>
    </source>
</evidence>
<sequence>SPGTCIEQSGSDGHVSSTLCCKRRAGQELENQYCPSQWGVRLRAEEALRTYSQIGIEATRRARATRKSLLHVPYGDGEGEKLDIYFPDEAAEGCQRRGWGSWDLGVQWQSSAGRAQLTRPVLDFLFCSFAFLPVLSRRILAEWKVSGGCGWRTAGEIPLLLGDSSSRAAATKKPQLGDSRRPASHSTGERKSQVKCGPGCREDPSCRLQLPVASGSPWLVSAELQPLPPFTCDPCVPGSPIFLSFFFFLFFETESHSTPDWNAVVRPQLTAISASQAQAILLLQLPK</sequence>
<organism evidence="2 3">
    <name type="scientific">Piliocolobus tephrosceles</name>
    <name type="common">Ugandan red Colobus</name>
    <dbReference type="NCBI Taxonomy" id="591936"/>
    <lineage>
        <taxon>Eukaryota</taxon>
        <taxon>Metazoa</taxon>
        <taxon>Chordata</taxon>
        <taxon>Craniata</taxon>
        <taxon>Vertebrata</taxon>
        <taxon>Euteleostomi</taxon>
        <taxon>Mammalia</taxon>
        <taxon>Eutheria</taxon>
        <taxon>Euarchontoglires</taxon>
        <taxon>Primates</taxon>
        <taxon>Haplorrhini</taxon>
        <taxon>Catarrhini</taxon>
        <taxon>Cercopithecidae</taxon>
        <taxon>Colobinae</taxon>
        <taxon>Piliocolobus</taxon>
    </lineage>
</organism>
<feature type="region of interest" description="Disordered" evidence="1">
    <location>
        <begin position="168"/>
        <end position="198"/>
    </location>
</feature>
<reference evidence="2" key="1">
    <citation type="submission" date="2025-08" db="UniProtKB">
        <authorList>
            <consortium name="Ensembl"/>
        </authorList>
    </citation>
    <scope>IDENTIFICATION</scope>
</reference>
<protein>
    <submittedName>
        <fullName evidence="2">Arylformamidase</fullName>
    </submittedName>
</protein>
<name>A0A8C9IMM9_9PRIM</name>